<name>A0A5C4SXV4_9BACL</name>
<dbReference type="InterPro" id="IPR002491">
    <property type="entry name" value="ABC_transptr_periplasmic_BD"/>
</dbReference>
<evidence type="ECO:0000259" key="7">
    <source>
        <dbReference type="PROSITE" id="PS50983"/>
    </source>
</evidence>
<dbReference type="AlphaFoldDB" id="A0A5C4SXV4"/>
<dbReference type="Proteomes" id="UP000307943">
    <property type="component" value="Unassembled WGS sequence"/>
</dbReference>
<feature type="region of interest" description="Disordered" evidence="6">
    <location>
        <begin position="30"/>
        <end position="62"/>
    </location>
</feature>
<proteinExistence type="inferred from homology"/>
<evidence type="ECO:0000256" key="5">
    <source>
        <dbReference type="SAM" id="Coils"/>
    </source>
</evidence>
<feature type="compositionally biased region" description="Polar residues" evidence="6">
    <location>
        <begin position="33"/>
        <end position="54"/>
    </location>
</feature>
<evidence type="ECO:0000256" key="3">
    <source>
        <dbReference type="ARBA" id="ARBA00022448"/>
    </source>
</evidence>
<dbReference type="Gene3D" id="3.40.50.1980">
    <property type="entry name" value="Nitrogenase molybdenum iron protein domain"/>
    <property type="match status" value="2"/>
</dbReference>
<keyword evidence="4" id="KW-0732">Signal</keyword>
<feature type="domain" description="Fe/B12 periplasmic-binding" evidence="7">
    <location>
        <begin position="70"/>
        <end position="335"/>
    </location>
</feature>
<evidence type="ECO:0000313" key="9">
    <source>
        <dbReference type="Proteomes" id="UP000307943"/>
    </source>
</evidence>
<keyword evidence="5" id="KW-0175">Coiled coil</keyword>
<dbReference type="PANTHER" id="PTHR30532:SF1">
    <property type="entry name" value="IRON(3+)-HYDROXAMATE-BINDING PROTEIN FHUD"/>
    <property type="match status" value="1"/>
</dbReference>
<comment type="caution">
    <text evidence="8">The sequence shown here is derived from an EMBL/GenBank/DDBJ whole genome shotgun (WGS) entry which is preliminary data.</text>
</comment>
<dbReference type="GO" id="GO:1901678">
    <property type="term" value="P:iron coordination entity transport"/>
    <property type="evidence" value="ECO:0007669"/>
    <property type="project" value="UniProtKB-ARBA"/>
</dbReference>
<dbReference type="PROSITE" id="PS51257">
    <property type="entry name" value="PROKAR_LIPOPROTEIN"/>
    <property type="match status" value="1"/>
</dbReference>
<accession>A0A5C4SXV4</accession>
<comment type="similarity">
    <text evidence="2">Belongs to the bacterial solute-binding protein 8 family.</text>
</comment>
<dbReference type="OrthoDB" id="2417096at2"/>
<evidence type="ECO:0000313" key="8">
    <source>
        <dbReference type="EMBL" id="TNJ56101.1"/>
    </source>
</evidence>
<dbReference type="PANTHER" id="PTHR30532">
    <property type="entry name" value="IRON III DICITRATE-BINDING PERIPLASMIC PROTEIN"/>
    <property type="match status" value="1"/>
</dbReference>
<dbReference type="InterPro" id="IPR051313">
    <property type="entry name" value="Bact_iron-sidero_bind"/>
</dbReference>
<evidence type="ECO:0000256" key="2">
    <source>
        <dbReference type="ARBA" id="ARBA00008814"/>
    </source>
</evidence>
<feature type="coiled-coil region" evidence="5">
    <location>
        <begin position="178"/>
        <end position="212"/>
    </location>
</feature>
<evidence type="ECO:0000256" key="4">
    <source>
        <dbReference type="ARBA" id="ARBA00022729"/>
    </source>
</evidence>
<protein>
    <recommendedName>
        <fullName evidence="7">Fe/B12 periplasmic-binding domain-containing protein</fullName>
    </recommendedName>
</protein>
<dbReference type="Pfam" id="PF01497">
    <property type="entry name" value="Peripla_BP_2"/>
    <property type="match status" value="1"/>
</dbReference>
<dbReference type="PROSITE" id="PS50983">
    <property type="entry name" value="FE_B12_PBP"/>
    <property type="match status" value="1"/>
</dbReference>
<comment type="subcellular location">
    <subcellularLocation>
        <location evidence="1">Cell envelope</location>
    </subcellularLocation>
</comment>
<gene>
    <name evidence="8" type="ORF">FE784_39070</name>
</gene>
<dbReference type="GO" id="GO:0030288">
    <property type="term" value="C:outer membrane-bounded periplasmic space"/>
    <property type="evidence" value="ECO:0007669"/>
    <property type="project" value="TreeGrafter"/>
</dbReference>
<evidence type="ECO:0000256" key="6">
    <source>
        <dbReference type="SAM" id="MobiDB-lite"/>
    </source>
</evidence>
<reference evidence="8 9" key="1">
    <citation type="submission" date="2019-05" db="EMBL/GenBank/DDBJ databases">
        <title>We sequenced the genome of Paenibacillus hemerocallicola KCTC 33185 for further insight into its adaptation and study the phylogeny of Paenibacillus.</title>
        <authorList>
            <person name="Narsing Rao M.P."/>
        </authorList>
    </citation>
    <scope>NUCLEOTIDE SEQUENCE [LARGE SCALE GENOMIC DNA]</scope>
    <source>
        <strain evidence="8 9">KCTC 33185</strain>
    </source>
</reference>
<sequence>MRQRNASLFIIAIMTLMLVLVACGGANKAKGTSGETNASQAEGANGGAQQPTSRSVKDDYGREIDFPTKPQRLIAPGFEDMLIVLGMKPVAQYALGNEVKEHLQPWLAGVPPIDYTGGLKPEPVMSLNPDLLILSNSGWMQGNAVETFSKIAPTYLFNEESTGTNNWANNWRGMLHRLGELFDKKEVAEQAIADYEQKAKEAKARIHQKIGDQKVLILYLAGKSLGMMGTGWWNSAPVLYEDLGLAAPEVAKGKGYASLSAEMIPQLDADYIFVIMTNPNEALETNPLLDNALWRDLPAVKAGRVFKVGRDSSFFGSGPITNKLTIEAVEKALTK</sequence>
<dbReference type="SUPFAM" id="SSF53807">
    <property type="entry name" value="Helical backbone' metal receptor"/>
    <property type="match status" value="1"/>
</dbReference>
<evidence type="ECO:0000256" key="1">
    <source>
        <dbReference type="ARBA" id="ARBA00004196"/>
    </source>
</evidence>
<dbReference type="EMBL" id="VDCQ01000110">
    <property type="protein sequence ID" value="TNJ56101.1"/>
    <property type="molecule type" value="Genomic_DNA"/>
</dbReference>
<dbReference type="RefSeq" id="WP_139607715.1">
    <property type="nucleotide sequence ID" value="NZ_VDCQ01000110.1"/>
</dbReference>
<keyword evidence="3" id="KW-0813">Transport</keyword>
<keyword evidence="9" id="KW-1185">Reference proteome</keyword>
<organism evidence="8 9">
    <name type="scientific">Paenibacillus hemerocallicola</name>
    <dbReference type="NCBI Taxonomy" id="1172614"/>
    <lineage>
        <taxon>Bacteria</taxon>
        <taxon>Bacillati</taxon>
        <taxon>Bacillota</taxon>
        <taxon>Bacilli</taxon>
        <taxon>Bacillales</taxon>
        <taxon>Paenibacillaceae</taxon>
        <taxon>Paenibacillus</taxon>
    </lineage>
</organism>